<evidence type="ECO:0000256" key="10">
    <source>
        <dbReference type="ARBA" id="ARBA00023136"/>
    </source>
</evidence>
<sequence length="261" mass="29606">MEGAMEIEKLDIYNAKSGKFVTSLYGLKTISSILEVKHSVNLQKSVLKPERQEVRLEQKGKGLKDEQTLGELGVKDKDGRLYVKDLGPQMGWSTVFVCEYAGPLFIYLWVFQRPWLLYGDDAALKPVSLCTQVAAGCWTVHYTKRLLETNALAMFVVCEVGNLSIHLALRNLRPPGTKERRVPYPNSNPLTMLFQTVSCPNYTYEVGAWVAFTVMTQCIPAGMFAVCGFYQMAMWAVGKHRNYIKDFKNYPKRKAIIPFIL</sequence>
<dbReference type="AlphaFoldDB" id="A0AAE1PRY2"/>
<dbReference type="InterPro" id="IPR000626">
    <property type="entry name" value="Ubiquitin-like_dom"/>
</dbReference>
<evidence type="ECO:0000313" key="14">
    <source>
        <dbReference type="Proteomes" id="UP001292094"/>
    </source>
</evidence>
<dbReference type="PANTHER" id="PTHR10556">
    <property type="entry name" value="3-OXO-5-ALPHA-STEROID 4-DEHYDROGENASE"/>
    <property type="match status" value="1"/>
</dbReference>
<dbReference type="Pfam" id="PF21696">
    <property type="entry name" value="TECR_N"/>
    <property type="match status" value="1"/>
</dbReference>
<name>A0AAE1PRY2_9EUCA</name>
<protein>
    <recommendedName>
        <fullName evidence="12">Ubiquitin-like domain-containing protein</fullName>
    </recommendedName>
</protein>
<feature type="transmembrane region" description="Helical" evidence="11">
    <location>
        <begin position="90"/>
        <end position="110"/>
    </location>
</feature>
<evidence type="ECO:0000256" key="11">
    <source>
        <dbReference type="SAM" id="Phobius"/>
    </source>
</evidence>
<evidence type="ECO:0000256" key="9">
    <source>
        <dbReference type="ARBA" id="ARBA00023098"/>
    </source>
</evidence>
<reference evidence="13" key="1">
    <citation type="submission" date="2023-11" db="EMBL/GenBank/DDBJ databases">
        <title>Genome assemblies of two species of porcelain crab, Petrolisthes cinctipes and Petrolisthes manimaculis (Anomura: Porcellanidae).</title>
        <authorList>
            <person name="Angst P."/>
        </authorList>
    </citation>
    <scope>NUCLEOTIDE SEQUENCE</scope>
    <source>
        <strain evidence="13">PB745_02</strain>
        <tissue evidence="13">Gill</tissue>
    </source>
</reference>
<evidence type="ECO:0000259" key="12">
    <source>
        <dbReference type="PROSITE" id="PS50053"/>
    </source>
</evidence>
<dbReference type="InterPro" id="IPR001104">
    <property type="entry name" value="3-oxo-5_a-steroid_4-DH_C"/>
</dbReference>
<organism evidence="13 14">
    <name type="scientific">Petrolisthes manimaculis</name>
    <dbReference type="NCBI Taxonomy" id="1843537"/>
    <lineage>
        <taxon>Eukaryota</taxon>
        <taxon>Metazoa</taxon>
        <taxon>Ecdysozoa</taxon>
        <taxon>Arthropoda</taxon>
        <taxon>Crustacea</taxon>
        <taxon>Multicrustacea</taxon>
        <taxon>Malacostraca</taxon>
        <taxon>Eumalacostraca</taxon>
        <taxon>Eucarida</taxon>
        <taxon>Decapoda</taxon>
        <taxon>Pleocyemata</taxon>
        <taxon>Anomura</taxon>
        <taxon>Galatheoidea</taxon>
        <taxon>Porcellanidae</taxon>
        <taxon>Petrolisthes</taxon>
    </lineage>
</organism>
<evidence type="ECO:0000256" key="6">
    <source>
        <dbReference type="ARBA" id="ARBA00022824"/>
    </source>
</evidence>
<keyword evidence="10 11" id="KW-0472">Membrane</keyword>
<dbReference type="GO" id="GO:0005783">
    <property type="term" value="C:endoplasmic reticulum"/>
    <property type="evidence" value="ECO:0007669"/>
    <property type="project" value="UniProtKB-SubCell"/>
</dbReference>
<dbReference type="InterPro" id="IPR049127">
    <property type="entry name" value="TECR-like_N"/>
</dbReference>
<dbReference type="Proteomes" id="UP001292094">
    <property type="component" value="Unassembled WGS sequence"/>
</dbReference>
<keyword evidence="6" id="KW-0256">Endoplasmic reticulum</keyword>
<keyword evidence="14" id="KW-1185">Reference proteome</keyword>
<keyword evidence="4" id="KW-0444">Lipid biosynthesis</keyword>
<dbReference type="PROSITE" id="PS50053">
    <property type="entry name" value="UBIQUITIN_2"/>
    <property type="match status" value="1"/>
</dbReference>
<accession>A0AAE1PRY2</accession>
<evidence type="ECO:0000313" key="13">
    <source>
        <dbReference type="EMBL" id="KAK4313378.1"/>
    </source>
</evidence>
<gene>
    <name evidence="13" type="ORF">Pmani_015273</name>
</gene>
<evidence type="ECO:0000256" key="1">
    <source>
        <dbReference type="ARBA" id="ARBA00004141"/>
    </source>
</evidence>
<comment type="similarity">
    <text evidence="3">Belongs to the steroid 5-alpha reductase family.</text>
</comment>
<dbReference type="CDD" id="cd01801">
    <property type="entry name" value="Ubl_TECR_like"/>
    <property type="match status" value="1"/>
</dbReference>
<dbReference type="EMBL" id="JAWZYT010001323">
    <property type="protein sequence ID" value="KAK4313378.1"/>
    <property type="molecule type" value="Genomic_DNA"/>
</dbReference>
<dbReference type="PANTHER" id="PTHR10556:SF28">
    <property type="entry name" value="VERY-LONG-CHAIN ENOYL-COA REDUCTASE"/>
    <property type="match status" value="1"/>
</dbReference>
<keyword evidence="9" id="KW-0443">Lipid metabolism</keyword>
<evidence type="ECO:0000256" key="2">
    <source>
        <dbReference type="ARBA" id="ARBA00004240"/>
    </source>
</evidence>
<dbReference type="GO" id="GO:0016627">
    <property type="term" value="F:oxidoreductase activity, acting on the CH-CH group of donors"/>
    <property type="evidence" value="ECO:0007669"/>
    <property type="project" value="InterPro"/>
</dbReference>
<dbReference type="GO" id="GO:0042761">
    <property type="term" value="P:very long-chain fatty acid biosynthetic process"/>
    <property type="evidence" value="ECO:0007669"/>
    <property type="project" value="TreeGrafter"/>
</dbReference>
<keyword evidence="7 11" id="KW-1133">Transmembrane helix</keyword>
<proteinExistence type="inferred from homology"/>
<evidence type="ECO:0000256" key="8">
    <source>
        <dbReference type="ARBA" id="ARBA00023002"/>
    </source>
</evidence>
<dbReference type="PROSITE" id="PS50244">
    <property type="entry name" value="S5A_REDUCTASE"/>
    <property type="match status" value="1"/>
</dbReference>
<dbReference type="InterPro" id="IPR039357">
    <property type="entry name" value="SRD5A/TECR"/>
</dbReference>
<keyword evidence="8" id="KW-0560">Oxidoreductase</keyword>
<dbReference type="Pfam" id="PF02544">
    <property type="entry name" value="Steroid_dh"/>
    <property type="match status" value="1"/>
</dbReference>
<keyword evidence="5 11" id="KW-0812">Transmembrane</keyword>
<dbReference type="Gene3D" id="3.10.20.90">
    <property type="entry name" value="Phosphatidylinositol 3-kinase Catalytic Subunit, Chain A, domain 1"/>
    <property type="match status" value="1"/>
</dbReference>
<dbReference type="GO" id="GO:0016020">
    <property type="term" value="C:membrane"/>
    <property type="evidence" value="ECO:0007669"/>
    <property type="project" value="UniProtKB-SubCell"/>
</dbReference>
<comment type="subcellular location">
    <subcellularLocation>
        <location evidence="2">Endoplasmic reticulum</location>
    </subcellularLocation>
    <subcellularLocation>
        <location evidence="1">Membrane</location>
        <topology evidence="1">Multi-pass membrane protein</topology>
    </subcellularLocation>
</comment>
<dbReference type="FunFam" id="3.10.20.90:FF:000131">
    <property type="entry name" value="trans-2,3-enoyl-CoA reductase-like"/>
    <property type="match status" value="1"/>
</dbReference>
<feature type="domain" description="Ubiquitin-like" evidence="12">
    <location>
        <begin position="8"/>
        <end position="78"/>
    </location>
</feature>
<evidence type="ECO:0000256" key="7">
    <source>
        <dbReference type="ARBA" id="ARBA00022989"/>
    </source>
</evidence>
<evidence type="ECO:0000256" key="4">
    <source>
        <dbReference type="ARBA" id="ARBA00022516"/>
    </source>
</evidence>
<comment type="caution">
    <text evidence="13">The sequence shown here is derived from an EMBL/GenBank/DDBJ whole genome shotgun (WGS) entry which is preliminary data.</text>
</comment>
<evidence type="ECO:0000256" key="3">
    <source>
        <dbReference type="ARBA" id="ARBA00007742"/>
    </source>
</evidence>
<evidence type="ECO:0000256" key="5">
    <source>
        <dbReference type="ARBA" id="ARBA00022692"/>
    </source>
</evidence>